<keyword evidence="2" id="KW-1133">Transmembrane helix</keyword>
<feature type="compositionally biased region" description="Basic residues" evidence="1">
    <location>
        <begin position="479"/>
        <end position="492"/>
    </location>
</feature>
<evidence type="ECO:0000313" key="4">
    <source>
        <dbReference type="EMBL" id="KDR76698.1"/>
    </source>
</evidence>
<feature type="transmembrane region" description="Helical" evidence="2">
    <location>
        <begin position="262"/>
        <end position="279"/>
    </location>
</feature>
<name>A0A067TCH6_GALM3</name>
<dbReference type="Pfam" id="PF20151">
    <property type="entry name" value="DUF6533"/>
    <property type="match status" value="1"/>
</dbReference>
<feature type="transmembrane region" description="Helical" evidence="2">
    <location>
        <begin position="135"/>
        <end position="153"/>
    </location>
</feature>
<keyword evidence="2" id="KW-0472">Membrane</keyword>
<dbReference type="InterPro" id="IPR045340">
    <property type="entry name" value="DUF6533"/>
</dbReference>
<keyword evidence="2" id="KW-0812">Transmembrane</keyword>
<protein>
    <recommendedName>
        <fullName evidence="3">DUF6533 domain-containing protein</fullName>
    </recommendedName>
</protein>
<evidence type="ECO:0000313" key="5">
    <source>
        <dbReference type="Proteomes" id="UP000027222"/>
    </source>
</evidence>
<feature type="compositionally biased region" description="Polar residues" evidence="1">
    <location>
        <begin position="534"/>
        <end position="543"/>
    </location>
</feature>
<feature type="transmembrane region" description="Helical" evidence="2">
    <location>
        <begin position="165"/>
        <end position="185"/>
    </location>
</feature>
<dbReference type="EMBL" id="KL142378">
    <property type="protein sequence ID" value="KDR76698.1"/>
    <property type="molecule type" value="Genomic_DNA"/>
</dbReference>
<gene>
    <name evidence="4" type="ORF">GALMADRAFT_139592</name>
</gene>
<reference evidence="5" key="1">
    <citation type="journal article" date="2014" name="Proc. Natl. Acad. Sci. U.S.A.">
        <title>Extensive sampling of basidiomycete genomes demonstrates inadequacy of the white-rot/brown-rot paradigm for wood decay fungi.</title>
        <authorList>
            <person name="Riley R."/>
            <person name="Salamov A.A."/>
            <person name="Brown D.W."/>
            <person name="Nagy L.G."/>
            <person name="Floudas D."/>
            <person name="Held B.W."/>
            <person name="Levasseur A."/>
            <person name="Lombard V."/>
            <person name="Morin E."/>
            <person name="Otillar R."/>
            <person name="Lindquist E.A."/>
            <person name="Sun H."/>
            <person name="LaButti K.M."/>
            <person name="Schmutz J."/>
            <person name="Jabbour D."/>
            <person name="Luo H."/>
            <person name="Baker S.E."/>
            <person name="Pisabarro A.G."/>
            <person name="Walton J.D."/>
            <person name="Blanchette R.A."/>
            <person name="Henrissat B."/>
            <person name="Martin F."/>
            <person name="Cullen D."/>
            <person name="Hibbett D.S."/>
            <person name="Grigoriev I.V."/>
        </authorList>
    </citation>
    <scope>NUCLEOTIDE SEQUENCE [LARGE SCALE GENOMIC DNA]</scope>
    <source>
        <strain evidence="5">CBS 339.88</strain>
    </source>
</reference>
<keyword evidence="5" id="KW-1185">Reference proteome</keyword>
<evidence type="ECO:0000259" key="3">
    <source>
        <dbReference type="Pfam" id="PF20151"/>
    </source>
</evidence>
<feature type="domain" description="DUF6533" evidence="3">
    <location>
        <begin position="32"/>
        <end position="69"/>
    </location>
</feature>
<evidence type="ECO:0000256" key="1">
    <source>
        <dbReference type="SAM" id="MobiDB-lite"/>
    </source>
</evidence>
<feature type="region of interest" description="Disordered" evidence="1">
    <location>
        <begin position="465"/>
        <end position="578"/>
    </location>
</feature>
<proteinExistence type="predicted"/>
<evidence type="ECO:0000256" key="2">
    <source>
        <dbReference type="SAM" id="Phobius"/>
    </source>
</evidence>
<dbReference type="OrthoDB" id="424402at2759"/>
<feature type="compositionally biased region" description="Basic and acidic residues" evidence="1">
    <location>
        <begin position="515"/>
        <end position="528"/>
    </location>
</feature>
<accession>A0A067TCH6</accession>
<feature type="transmembrane region" description="Helical" evidence="2">
    <location>
        <begin position="285"/>
        <end position="307"/>
    </location>
</feature>
<feature type="transmembrane region" description="Helical" evidence="2">
    <location>
        <begin position="213"/>
        <end position="233"/>
    </location>
</feature>
<dbReference type="AlphaFoldDB" id="A0A067TCH6"/>
<dbReference type="HOGENOM" id="CLU_471760_0_0_1"/>
<dbReference type="Proteomes" id="UP000027222">
    <property type="component" value="Unassembled WGS sequence"/>
</dbReference>
<sequence>MSEIGPGVVSPHMFDLFRDIQAAHCARMASNGLILYDYLITIDKEVELVWNNKRSVANVLFLLNRYYILSSSAFSFYGNIDSLKITVNVLKEHPSLLCPWPHSFFVRVRIKNWNTQKLNFDPARKFYSCGQYLEWEAWTGLVALMLAQAILQFRIYALYTHNKKILALMLTCYFVQSVLSGWIIIWSNLSQLQISVISFVGGESCVSSNANPLLYVFYVPPMLFDGLLCALALTKGLREFKHPGSFFAHGQSLMKILIRDSVFYFATITMTYLVCTVYLRFESAALTDATIGFAPAMSSILASRVLFNLREAGLKMAEVYSTPQEMERATDSKSNRRKYRVPMFVSDFRLSSPLLRTPTVFTITMAEAMQTNNKMAETSGSASTGTVLATATTADTNQKETEKVIRISNHGKMKSWIANALAFFEYVSLSVMSSSSSDWFSSPRQTQTPFMRITCSLSEHPDLLERGATYQPPTERKLSKSGKQRAKKRAKKEHPAPEANTEATFLANSTADVEANLKLKEKTGDPTKAKGGPNPNSNMSQGQHAAKSGSETQGKRKRQGEDEPASNTKPKPRAKTQT</sequence>
<organism evidence="4 5">
    <name type="scientific">Galerina marginata (strain CBS 339.88)</name>
    <dbReference type="NCBI Taxonomy" id="685588"/>
    <lineage>
        <taxon>Eukaryota</taxon>
        <taxon>Fungi</taxon>
        <taxon>Dikarya</taxon>
        <taxon>Basidiomycota</taxon>
        <taxon>Agaricomycotina</taxon>
        <taxon>Agaricomycetes</taxon>
        <taxon>Agaricomycetidae</taxon>
        <taxon>Agaricales</taxon>
        <taxon>Agaricineae</taxon>
        <taxon>Strophariaceae</taxon>
        <taxon>Galerina</taxon>
    </lineage>
</organism>
<feature type="compositionally biased region" description="Polar residues" evidence="1">
    <location>
        <begin position="501"/>
        <end position="511"/>
    </location>
</feature>